<evidence type="ECO:0000313" key="1">
    <source>
        <dbReference type="EMBL" id="WLR42079.1"/>
    </source>
</evidence>
<proteinExistence type="predicted"/>
<sequence length="78" mass="8761">MSELTSVEKLLTITTPGTLINHVIINGNQVATTNFISFNQEEHLATFTPGTDPEYLVVDSRTINGLQYCRPEQDRDHN</sequence>
<accession>A0ABY9JRP7</accession>
<evidence type="ECO:0000313" key="2">
    <source>
        <dbReference type="Proteomes" id="UP001197974"/>
    </source>
</evidence>
<gene>
    <name evidence="1" type="ORF">LC087_15090</name>
</gene>
<reference evidence="1 2" key="1">
    <citation type="submission" date="2023-06" db="EMBL/GenBank/DDBJ databases">
        <title>Five Gram-positive bacteria isolated from mangrove sediments in Shenzhen, Guangdong, China.</title>
        <authorList>
            <person name="Yu S."/>
            <person name="Zheng W."/>
            <person name="Huang Y."/>
        </authorList>
    </citation>
    <scope>NUCLEOTIDE SEQUENCE [LARGE SCALE GENOMIC DNA]</scope>
    <source>
        <strain evidence="1 2">SaN35-3</strain>
    </source>
</reference>
<dbReference type="Proteomes" id="UP001197974">
    <property type="component" value="Chromosome"/>
</dbReference>
<name>A0ABY9JRP7_9BACI</name>
<organism evidence="1 2">
    <name type="scientific">Bacillus carboniphilus</name>
    <dbReference type="NCBI Taxonomy" id="86663"/>
    <lineage>
        <taxon>Bacteria</taxon>
        <taxon>Bacillati</taxon>
        <taxon>Bacillota</taxon>
        <taxon>Bacilli</taxon>
        <taxon>Bacillales</taxon>
        <taxon>Bacillaceae</taxon>
        <taxon>Bacillus</taxon>
    </lineage>
</organism>
<dbReference type="EMBL" id="CP129013">
    <property type="protein sequence ID" value="WLR42079.1"/>
    <property type="molecule type" value="Genomic_DNA"/>
</dbReference>
<keyword evidence="2" id="KW-1185">Reference proteome</keyword>
<protein>
    <submittedName>
        <fullName evidence="1">Uncharacterized protein</fullName>
    </submittedName>
</protein>
<dbReference type="RefSeq" id="WP_226540492.1">
    <property type="nucleotide sequence ID" value="NZ_CP129013.1"/>
</dbReference>